<reference evidence="3" key="1">
    <citation type="submission" date="2016-09" db="EMBL/GenBank/DDBJ databases">
        <authorList>
            <person name="Koehorst J."/>
        </authorList>
    </citation>
    <scope>NUCLEOTIDE SEQUENCE [LARGE SCALE GENOMIC DNA]</scope>
</reference>
<accession>A0A1C7PCI4</accession>
<feature type="compositionally biased region" description="Basic and acidic residues" evidence="1">
    <location>
        <begin position="16"/>
        <end position="27"/>
    </location>
</feature>
<dbReference type="EMBL" id="LT629973">
    <property type="protein sequence ID" value="SEI00918.1"/>
    <property type="molecule type" value="Genomic_DNA"/>
</dbReference>
<dbReference type="SUPFAM" id="SSF55797">
    <property type="entry name" value="PR-1-like"/>
    <property type="match status" value="1"/>
</dbReference>
<evidence type="ECO:0000313" key="2">
    <source>
        <dbReference type="EMBL" id="SEI00918.1"/>
    </source>
</evidence>
<dbReference type="InterPro" id="IPR035940">
    <property type="entry name" value="CAP_sf"/>
</dbReference>
<dbReference type="Proteomes" id="UP000176204">
    <property type="component" value="Chromosome I"/>
</dbReference>
<dbReference type="KEGG" id="agl:PYTT_2523"/>
<keyword evidence="3" id="KW-1185">Reference proteome</keyword>
<feature type="region of interest" description="Disordered" evidence="1">
    <location>
        <begin position="1"/>
        <end position="36"/>
    </location>
</feature>
<organism evidence="2 3">
    <name type="scientific">Akkermansia glycaniphila</name>
    <dbReference type="NCBI Taxonomy" id="1679444"/>
    <lineage>
        <taxon>Bacteria</taxon>
        <taxon>Pseudomonadati</taxon>
        <taxon>Verrucomicrobiota</taxon>
        <taxon>Verrucomicrobiia</taxon>
        <taxon>Verrucomicrobiales</taxon>
        <taxon>Akkermansiaceae</taxon>
        <taxon>Akkermansia</taxon>
    </lineage>
</organism>
<protein>
    <submittedName>
        <fullName evidence="2">Cap domain</fullName>
    </submittedName>
</protein>
<sequence>MAHAQAPAGDNSPETKPARREASEKNTARSKALYPRTQESINKTIAAIQAKKGSGNLAEAQEAVNALNVYRYLCGVPFSVKVNASMCSQAQSAADACAAKGTLSHSLGAYTDQCNLAAASGNLPMVNTVHIYMDDAGANNREVRGHRQHCLKYGLTSTGFGKQKGFGAMRVMLGRGAKMPKMKRGWSYPGNGFYPAAWMKGNGWSYYAPAGISMKKANVTMWKLAQPPTKVPTPSELQQAQKISMGSVFTHDGQIVFEPGIQTPEGIYWVEIKAGNFSDKYVVEFF</sequence>
<gene>
    <name evidence="2" type="ORF">PYTT_2523</name>
</gene>
<evidence type="ECO:0000313" key="3">
    <source>
        <dbReference type="Proteomes" id="UP000176204"/>
    </source>
</evidence>
<name>A0A1C7PCI4_9BACT</name>
<proteinExistence type="predicted"/>
<evidence type="ECO:0000256" key="1">
    <source>
        <dbReference type="SAM" id="MobiDB-lite"/>
    </source>
</evidence>
<dbReference type="AlphaFoldDB" id="A0A1C7PCI4"/>
<dbReference type="STRING" id="1679444.PYTT_2523"/>
<dbReference type="RefSeq" id="WP_067775060.1">
    <property type="nucleotide sequence ID" value="NZ_LIGX01000020.1"/>
</dbReference>